<evidence type="ECO:0000313" key="1">
    <source>
        <dbReference type="EMBL" id="RFN57903.1"/>
    </source>
</evidence>
<dbReference type="RefSeq" id="WP_117159852.1">
    <property type="nucleotide sequence ID" value="NZ_QVID01000002.1"/>
</dbReference>
<dbReference type="Gene3D" id="3.20.20.370">
    <property type="entry name" value="Glycoside hydrolase/deacetylase"/>
    <property type="match status" value="1"/>
</dbReference>
<dbReference type="EC" id="3.5.2.9" evidence="1"/>
<organism evidence="1 2">
    <name type="scientific">Marixanthomonas ophiurae</name>
    <dbReference type="NCBI Taxonomy" id="387659"/>
    <lineage>
        <taxon>Bacteria</taxon>
        <taxon>Pseudomonadati</taxon>
        <taxon>Bacteroidota</taxon>
        <taxon>Flavobacteriia</taxon>
        <taxon>Flavobacteriales</taxon>
        <taxon>Flavobacteriaceae</taxon>
        <taxon>Marixanthomonas</taxon>
    </lineage>
</organism>
<comment type="caution">
    <text evidence="1">The sequence shown here is derived from an EMBL/GenBank/DDBJ whole genome shotgun (WGS) entry which is preliminary data.</text>
</comment>
<dbReference type="AlphaFoldDB" id="A0A3E1Q6Z5"/>
<sequence length="248" mass="27733">MNKETKHIDINADLGEGSGFDEAIMPLISSCSIASGGHFGTEKTMRTTIRLAKQHNVKIGAHPSFPDKDNFGRKIITMTKNELTQTVFNQLIQFFALCETEGATINHVKLHGALYNYAAKDAPTADAVVEAILQTKVRPKLYVQHNSVLHRKAENLLPLEFEAFIDRRYNEDLSLVPRSEEGALIESTKDAWEQLFKMVSEGKVKTSTGVKKTITASTYCIHGDNQHSIEILQHIHKQMMVKGLTLDQ</sequence>
<dbReference type="Proteomes" id="UP000261082">
    <property type="component" value="Unassembled WGS sequence"/>
</dbReference>
<dbReference type="InterPro" id="IPR005501">
    <property type="entry name" value="LamB/YcsF/PxpA-like"/>
</dbReference>
<accession>A0A3E1Q6Z5</accession>
<dbReference type="OrthoDB" id="9773478at2"/>
<dbReference type="EMBL" id="QVID01000002">
    <property type="protein sequence ID" value="RFN57903.1"/>
    <property type="molecule type" value="Genomic_DNA"/>
</dbReference>
<keyword evidence="1" id="KW-0378">Hydrolase</keyword>
<dbReference type="PANTHER" id="PTHR30292:SF0">
    <property type="entry name" value="5-OXOPROLINASE SUBUNIT A"/>
    <property type="match status" value="1"/>
</dbReference>
<evidence type="ECO:0000313" key="2">
    <source>
        <dbReference type="Proteomes" id="UP000261082"/>
    </source>
</evidence>
<protein>
    <submittedName>
        <fullName evidence="1">5-oxoprolinase subunit PxpA</fullName>
        <ecNumber evidence="1">3.5.2.9</ecNumber>
    </submittedName>
</protein>
<keyword evidence="2" id="KW-1185">Reference proteome</keyword>
<name>A0A3E1Q6Z5_9FLAO</name>
<gene>
    <name evidence="1" type="primary">pxpA</name>
    <name evidence="1" type="ORF">DZ858_11705</name>
</gene>
<dbReference type="GO" id="GO:0005975">
    <property type="term" value="P:carbohydrate metabolic process"/>
    <property type="evidence" value="ECO:0007669"/>
    <property type="project" value="InterPro"/>
</dbReference>
<proteinExistence type="predicted"/>
<dbReference type="CDD" id="cd10801">
    <property type="entry name" value="LamB_YcsF_like_1"/>
    <property type="match status" value="1"/>
</dbReference>
<dbReference type="NCBIfam" id="NF003814">
    <property type="entry name" value="PRK05406.1-3"/>
    <property type="match status" value="1"/>
</dbReference>
<dbReference type="Pfam" id="PF03746">
    <property type="entry name" value="LamB_YcsF"/>
    <property type="match status" value="1"/>
</dbReference>
<reference evidence="1 2" key="1">
    <citation type="journal article" date="2007" name="Int. J. Syst. Evol. Microbiol.">
        <title>Marixanthomonas ophiurae gen. nov., sp. nov., a marine bacterium of the family Flavobacteriaceae isolated from a deep-sea brittle star.</title>
        <authorList>
            <person name="Romanenko L.A."/>
            <person name="Uchino M."/>
            <person name="Frolova G.M."/>
            <person name="Mikhailov V.V."/>
        </authorList>
    </citation>
    <scope>NUCLEOTIDE SEQUENCE [LARGE SCALE GENOMIC DNA]</scope>
    <source>
        <strain evidence="1 2">KMM 3046</strain>
    </source>
</reference>
<dbReference type="PANTHER" id="PTHR30292">
    <property type="entry name" value="UNCHARACTERIZED PROTEIN YBGL-RELATED"/>
    <property type="match status" value="1"/>
</dbReference>
<dbReference type="InterPro" id="IPR011330">
    <property type="entry name" value="Glyco_hydro/deAcase_b/a-brl"/>
</dbReference>
<dbReference type="GO" id="GO:0017168">
    <property type="term" value="F:5-oxoprolinase (ATP-hydrolyzing) activity"/>
    <property type="evidence" value="ECO:0007669"/>
    <property type="project" value="UniProtKB-EC"/>
</dbReference>
<dbReference type="SUPFAM" id="SSF88713">
    <property type="entry name" value="Glycoside hydrolase/deacetylase"/>
    <property type="match status" value="1"/>
</dbReference>